<organism evidence="2 3">
    <name type="scientific">Mesoflavibacter profundi</name>
    <dbReference type="NCBI Taxonomy" id="2708110"/>
    <lineage>
        <taxon>Bacteria</taxon>
        <taxon>Pseudomonadati</taxon>
        <taxon>Bacteroidota</taxon>
        <taxon>Flavobacteriia</taxon>
        <taxon>Flavobacteriales</taxon>
        <taxon>Flavobacteriaceae</taxon>
        <taxon>Mesoflavibacter</taxon>
    </lineage>
</organism>
<keyword evidence="3" id="KW-1185">Reference proteome</keyword>
<name>A0ABT4RWD9_9FLAO</name>
<dbReference type="InterPro" id="IPR001509">
    <property type="entry name" value="Epimerase_deHydtase"/>
</dbReference>
<evidence type="ECO:0000313" key="3">
    <source>
        <dbReference type="Proteomes" id="UP001149142"/>
    </source>
</evidence>
<dbReference type="RefSeq" id="WP_106687239.1">
    <property type="nucleotide sequence ID" value="NZ_JAPFGC010000002.1"/>
</dbReference>
<comment type="caution">
    <text evidence="2">The sequence shown here is derived from an EMBL/GenBank/DDBJ whole genome shotgun (WGS) entry which is preliminary data.</text>
</comment>
<dbReference type="PANTHER" id="PTHR43245">
    <property type="entry name" value="BIFUNCTIONAL POLYMYXIN RESISTANCE PROTEIN ARNA"/>
    <property type="match status" value="1"/>
</dbReference>
<dbReference type="EMBL" id="JAPFGC010000002">
    <property type="protein sequence ID" value="MDA0176116.1"/>
    <property type="molecule type" value="Genomic_DNA"/>
</dbReference>
<accession>A0ABT4RWD9</accession>
<evidence type="ECO:0000259" key="1">
    <source>
        <dbReference type="Pfam" id="PF01370"/>
    </source>
</evidence>
<evidence type="ECO:0000313" key="2">
    <source>
        <dbReference type="EMBL" id="MDA0176116.1"/>
    </source>
</evidence>
<reference evidence="2" key="1">
    <citation type="submission" date="2022-11" db="EMBL/GenBank/DDBJ databases">
        <title>Refractory cell wall polysaccharides provide important carbon source for microbial heterotrophs in the hadal ocean.</title>
        <authorList>
            <person name="Zhu X."/>
        </authorList>
    </citation>
    <scope>NUCLEOTIDE SEQUENCE</scope>
    <source>
        <strain evidence="2">MTRN7</strain>
    </source>
</reference>
<proteinExistence type="predicted"/>
<dbReference type="PANTHER" id="PTHR43245:SF13">
    <property type="entry name" value="UDP-D-APIOSE_UDP-D-XYLOSE SYNTHASE 2"/>
    <property type="match status" value="1"/>
</dbReference>
<dbReference type="Gene3D" id="3.40.50.720">
    <property type="entry name" value="NAD(P)-binding Rossmann-like Domain"/>
    <property type="match status" value="1"/>
</dbReference>
<dbReference type="InterPro" id="IPR036291">
    <property type="entry name" value="NAD(P)-bd_dom_sf"/>
</dbReference>
<feature type="domain" description="NAD-dependent epimerase/dehydratase" evidence="1">
    <location>
        <begin position="3"/>
        <end position="205"/>
    </location>
</feature>
<dbReference type="Pfam" id="PF01370">
    <property type="entry name" value="Epimerase"/>
    <property type="match status" value="1"/>
</dbReference>
<dbReference type="SUPFAM" id="SSF51735">
    <property type="entry name" value="NAD(P)-binding Rossmann-fold domains"/>
    <property type="match status" value="1"/>
</dbReference>
<gene>
    <name evidence="2" type="ORF">OOZ35_01255</name>
</gene>
<dbReference type="Proteomes" id="UP001149142">
    <property type="component" value="Unassembled WGS sequence"/>
</dbReference>
<dbReference type="InterPro" id="IPR050177">
    <property type="entry name" value="Lipid_A_modif_metabolic_enz"/>
</dbReference>
<protein>
    <submittedName>
        <fullName evidence="2">NAD(P)-dependent oxidoreductase</fullName>
    </submittedName>
</protein>
<dbReference type="CDD" id="cd08946">
    <property type="entry name" value="SDR_e"/>
    <property type="match status" value="1"/>
</dbReference>
<sequence>MNILVTGVYGFLGTAIANHLVEQDYVVYGLYNKTVSKTLNPKVTVCNNLEDIPSKIDIIYCCHAAVNSGNLVLDHNILEEANINATKLILEQFPAVKTIYISTISVYKNISIIKEKSKEQPSSYYAKTKLQAEHLFKDSQNSYIVRLSSLYGPNMKENTIIPNYVNMALQKNKIEVWGKGKRLQNYIYIKDVLDLLTRLITFNDAIDFPLLAVGDKSISNLELAKTISAQTQANIIFINEDSSDSYVFDNTLTQKTLNWTPKFSIEKGLMQYISWKKKQS</sequence>